<comment type="caution">
    <text evidence="1">The sequence shown here is derived from an EMBL/GenBank/DDBJ whole genome shotgun (WGS) entry which is preliminary data.</text>
</comment>
<evidence type="ECO:0000313" key="1">
    <source>
        <dbReference type="EMBL" id="TYL95861.1"/>
    </source>
</evidence>
<dbReference type="EMBL" id="VSSS01000023">
    <property type="protein sequence ID" value="TYL95861.1"/>
    <property type="molecule type" value="Genomic_DNA"/>
</dbReference>
<gene>
    <name evidence="1" type="ORF">FXB40_13130</name>
</gene>
<dbReference type="AlphaFoldDB" id="A0A5D3KJX9"/>
<proteinExistence type="predicted"/>
<sequence length="70" mass="7684">MASETEILTDEECASLLLVGNVPVNGRAPLIPAAHRDRLIALGYVVHLTGRLRMTTQGRVRIYAKQLARS</sequence>
<accession>A0A5D3KJX9</accession>
<reference evidence="1 2" key="1">
    <citation type="submission" date="2019-08" db="EMBL/GenBank/DDBJ databases">
        <title>Bradyrhizobium hipponensis sp. nov., a rhizobium isolated from a Lupinus angustifolius root nodule in Tunisia.</title>
        <authorList>
            <person name="Off K."/>
            <person name="Rejili M."/>
            <person name="Mars M."/>
            <person name="Brachmann A."/>
            <person name="Marin M."/>
        </authorList>
    </citation>
    <scope>NUCLEOTIDE SEQUENCE [LARGE SCALE GENOMIC DNA]</scope>
    <source>
        <strain evidence="1 2">CTAW71</strain>
    </source>
</reference>
<dbReference type="OrthoDB" id="8252687at2"/>
<organism evidence="1 2">
    <name type="scientific">Bradyrhizobium rifense</name>
    <dbReference type="NCBI Taxonomy" id="515499"/>
    <lineage>
        <taxon>Bacteria</taxon>
        <taxon>Pseudomonadati</taxon>
        <taxon>Pseudomonadota</taxon>
        <taxon>Alphaproteobacteria</taxon>
        <taxon>Hyphomicrobiales</taxon>
        <taxon>Nitrobacteraceae</taxon>
        <taxon>Bradyrhizobium</taxon>
    </lineage>
</organism>
<evidence type="ECO:0000313" key="2">
    <source>
        <dbReference type="Proteomes" id="UP000324758"/>
    </source>
</evidence>
<name>A0A5D3KJX9_9BRAD</name>
<protein>
    <submittedName>
        <fullName evidence="1">Uncharacterized protein</fullName>
    </submittedName>
</protein>
<keyword evidence="2" id="KW-1185">Reference proteome</keyword>
<dbReference type="Proteomes" id="UP000324758">
    <property type="component" value="Unassembled WGS sequence"/>
</dbReference>